<accession>A0A1Y1VSF9</accession>
<reference evidence="6 7" key="1">
    <citation type="submission" date="2016-08" db="EMBL/GenBank/DDBJ databases">
        <title>A Parts List for Fungal Cellulosomes Revealed by Comparative Genomics.</title>
        <authorList>
            <consortium name="DOE Joint Genome Institute"/>
            <person name="Haitjema C.H."/>
            <person name="Gilmore S.P."/>
            <person name="Henske J.K."/>
            <person name="Solomon K.V."/>
            <person name="De Groot R."/>
            <person name="Kuo A."/>
            <person name="Mondo S.J."/>
            <person name="Salamov A.A."/>
            <person name="Labutti K."/>
            <person name="Zhao Z."/>
            <person name="Chiniquy J."/>
            <person name="Barry K."/>
            <person name="Brewer H.M."/>
            <person name="Purvine S.O."/>
            <person name="Wright A.T."/>
            <person name="Boxma B."/>
            <person name="Van Alen T."/>
            <person name="Hackstein J.H."/>
            <person name="Baker S.E."/>
            <person name="Grigoriev I.V."/>
            <person name="O'Malley M.A."/>
        </authorList>
    </citation>
    <scope>NUCLEOTIDE SEQUENCE [LARGE SCALE GENOMIC DNA]</scope>
    <source>
        <strain evidence="6 7">S4</strain>
    </source>
</reference>
<dbReference type="EMBL" id="MCFG01000545">
    <property type="protein sequence ID" value="ORX64231.1"/>
    <property type="molecule type" value="Genomic_DNA"/>
</dbReference>
<proteinExistence type="predicted"/>
<evidence type="ECO:0000313" key="6">
    <source>
        <dbReference type="EMBL" id="ORX64231.1"/>
    </source>
</evidence>
<dbReference type="AlphaFoldDB" id="A0A1Y1VSF9"/>
<reference evidence="6 7" key="2">
    <citation type="submission" date="2016-08" db="EMBL/GenBank/DDBJ databases">
        <title>Pervasive Adenine N6-methylation of Active Genes in Fungi.</title>
        <authorList>
            <consortium name="DOE Joint Genome Institute"/>
            <person name="Mondo S.J."/>
            <person name="Dannebaum R.O."/>
            <person name="Kuo R.C."/>
            <person name="Labutti K."/>
            <person name="Haridas S."/>
            <person name="Kuo A."/>
            <person name="Salamov A."/>
            <person name="Ahrendt S.R."/>
            <person name="Lipzen A."/>
            <person name="Sullivan W."/>
            <person name="Andreopoulos W.B."/>
            <person name="Clum A."/>
            <person name="Lindquist E."/>
            <person name="Daum C."/>
            <person name="Ramamoorthy G.K."/>
            <person name="Gryganskyi A."/>
            <person name="Culley D."/>
            <person name="Magnuson J.K."/>
            <person name="James T.Y."/>
            <person name="O'Malley M.A."/>
            <person name="Stajich J.E."/>
            <person name="Spatafora J.W."/>
            <person name="Visel A."/>
            <person name="Grigoriev I.V."/>
        </authorList>
    </citation>
    <scope>NUCLEOTIDE SEQUENCE [LARGE SCALE GENOMIC DNA]</scope>
    <source>
        <strain evidence="6 7">S4</strain>
    </source>
</reference>
<dbReference type="SUPFAM" id="SSF64571">
    <property type="entry name" value="Cellulose docking domain, dockering"/>
    <property type="match status" value="3"/>
</dbReference>
<evidence type="ECO:0000256" key="3">
    <source>
        <dbReference type="ARBA" id="ARBA00022801"/>
    </source>
</evidence>
<feature type="domain" description="CBM10" evidence="5">
    <location>
        <begin position="159"/>
        <end position="204"/>
    </location>
</feature>
<dbReference type="Proteomes" id="UP000193944">
    <property type="component" value="Unassembled WGS sequence"/>
</dbReference>
<dbReference type="Pfam" id="PF02013">
    <property type="entry name" value="CBM_10"/>
    <property type="match status" value="3"/>
</dbReference>
<feature type="domain" description="CBM10" evidence="5">
    <location>
        <begin position="87"/>
        <end position="125"/>
    </location>
</feature>
<keyword evidence="2" id="KW-0677">Repeat</keyword>
<dbReference type="InterPro" id="IPR009034">
    <property type="entry name" value="Dockerin_dom_fun_sf"/>
</dbReference>
<feature type="chain" id="PRO_5012395200" description="CBM10 domain-containing protein" evidence="4">
    <location>
        <begin position="21"/>
        <end position="267"/>
    </location>
</feature>
<sequence length="267" mass="30537">MKSYKVLILTAALAISNVSACIPDCWAEKLGYPCCKGNEPKVEFTDEHGDWSIENGQKCGILVWDHSLRCVPTIPEEPKKTEEPVKTEEPKVSQLYEICKEQHDVVFKDNEGVWSVENGNWCSIQYCSSCTNIESIDKYGSLWSTDKTNGNKCIINNNTCHYELYKNCRSALEGYMCCKTPGKVFYRDDFGSWGVENEQWCGFNEKYPCSWYKEKGYKCCTEIYNNIELREKLTPEYVSEQDKASNDGIFVKINGEVCGLPDNIFLV</sequence>
<keyword evidence="7" id="KW-1185">Reference proteome</keyword>
<evidence type="ECO:0000256" key="1">
    <source>
        <dbReference type="ARBA" id="ARBA00022729"/>
    </source>
</evidence>
<evidence type="ECO:0000256" key="4">
    <source>
        <dbReference type="SAM" id="SignalP"/>
    </source>
</evidence>
<evidence type="ECO:0000259" key="5">
    <source>
        <dbReference type="PROSITE" id="PS51763"/>
    </source>
</evidence>
<organism evidence="6 7">
    <name type="scientific">Anaeromyces robustus</name>
    <dbReference type="NCBI Taxonomy" id="1754192"/>
    <lineage>
        <taxon>Eukaryota</taxon>
        <taxon>Fungi</taxon>
        <taxon>Fungi incertae sedis</taxon>
        <taxon>Chytridiomycota</taxon>
        <taxon>Chytridiomycota incertae sedis</taxon>
        <taxon>Neocallimastigomycetes</taxon>
        <taxon>Neocallimastigales</taxon>
        <taxon>Neocallimastigaceae</taxon>
        <taxon>Anaeromyces</taxon>
    </lineage>
</organism>
<keyword evidence="1 4" id="KW-0732">Signal</keyword>
<comment type="caution">
    <text evidence="6">The sequence shown here is derived from an EMBL/GenBank/DDBJ whole genome shotgun (WGS) entry which is preliminary data.</text>
</comment>
<protein>
    <recommendedName>
        <fullName evidence="5">CBM10 domain-containing protein</fullName>
    </recommendedName>
</protein>
<evidence type="ECO:0000313" key="7">
    <source>
        <dbReference type="Proteomes" id="UP000193944"/>
    </source>
</evidence>
<feature type="signal peptide" evidence="4">
    <location>
        <begin position="1"/>
        <end position="20"/>
    </location>
</feature>
<evidence type="ECO:0000256" key="2">
    <source>
        <dbReference type="ARBA" id="ARBA00022737"/>
    </source>
</evidence>
<feature type="domain" description="CBM10" evidence="5">
    <location>
        <begin position="24"/>
        <end position="62"/>
    </location>
</feature>
<gene>
    <name evidence="6" type="ORF">BCR32DRAFT_226716</name>
</gene>
<dbReference type="Gene3D" id="3.90.1220.10">
    <property type="entry name" value="Cellulose docking domain, dockering"/>
    <property type="match status" value="3"/>
</dbReference>
<dbReference type="GO" id="GO:0016787">
    <property type="term" value="F:hydrolase activity"/>
    <property type="evidence" value="ECO:0007669"/>
    <property type="project" value="UniProtKB-KW"/>
</dbReference>
<keyword evidence="3" id="KW-0378">Hydrolase</keyword>
<dbReference type="OrthoDB" id="10410927at2759"/>
<name>A0A1Y1VSF9_9FUNG</name>
<dbReference type="PROSITE" id="PS51763">
    <property type="entry name" value="CBM10"/>
    <property type="match status" value="3"/>
</dbReference>
<dbReference type="InterPro" id="IPR002883">
    <property type="entry name" value="CBM10/Dockerin_dom"/>
</dbReference>